<evidence type="ECO:0000313" key="1">
    <source>
        <dbReference type="Proteomes" id="UP000790787"/>
    </source>
</evidence>
<name>A0AC58UHE8_TOBAC</name>
<reference evidence="1" key="1">
    <citation type="journal article" date="2014" name="Nat. Commun.">
        <title>The tobacco genome sequence and its comparison with those of tomato and potato.</title>
        <authorList>
            <person name="Sierro N."/>
            <person name="Battey J.N."/>
            <person name="Ouadi S."/>
            <person name="Bakaher N."/>
            <person name="Bovet L."/>
            <person name="Willig A."/>
            <person name="Goepfert S."/>
            <person name="Peitsch M.C."/>
            <person name="Ivanov N.V."/>
        </authorList>
    </citation>
    <scope>NUCLEOTIDE SEQUENCE [LARGE SCALE GENOMIC DNA]</scope>
</reference>
<dbReference type="Proteomes" id="UP000790787">
    <property type="component" value="Chromosome 5"/>
</dbReference>
<reference evidence="2" key="2">
    <citation type="submission" date="2025-08" db="UniProtKB">
        <authorList>
            <consortium name="RefSeq"/>
        </authorList>
    </citation>
    <scope>IDENTIFICATION</scope>
    <source>
        <tissue evidence="2">Leaf</tissue>
    </source>
</reference>
<proteinExistence type="predicted"/>
<dbReference type="RefSeq" id="XP_075108899.1">
    <property type="nucleotide sequence ID" value="XM_075252798.1"/>
</dbReference>
<evidence type="ECO:0000313" key="2">
    <source>
        <dbReference type="RefSeq" id="XP_075108899.1"/>
    </source>
</evidence>
<protein>
    <submittedName>
        <fullName evidence="2">Uncharacterized protein LOC142180732</fullName>
    </submittedName>
</protein>
<keyword evidence="1" id="KW-1185">Reference proteome</keyword>
<accession>A0AC58UHE8</accession>
<organism evidence="1 2">
    <name type="scientific">Nicotiana tabacum</name>
    <name type="common">Common tobacco</name>
    <dbReference type="NCBI Taxonomy" id="4097"/>
    <lineage>
        <taxon>Eukaryota</taxon>
        <taxon>Viridiplantae</taxon>
        <taxon>Streptophyta</taxon>
        <taxon>Embryophyta</taxon>
        <taxon>Tracheophyta</taxon>
        <taxon>Spermatophyta</taxon>
        <taxon>Magnoliopsida</taxon>
        <taxon>eudicotyledons</taxon>
        <taxon>Gunneridae</taxon>
        <taxon>Pentapetalae</taxon>
        <taxon>asterids</taxon>
        <taxon>lamiids</taxon>
        <taxon>Solanales</taxon>
        <taxon>Solanaceae</taxon>
        <taxon>Nicotianoideae</taxon>
        <taxon>Nicotianeae</taxon>
        <taxon>Nicotiana</taxon>
    </lineage>
</organism>
<gene>
    <name evidence="2" type="primary">LOC142180732</name>
</gene>
<sequence length="728" mass="81335">MNKFFVRAQDSQYYERLMQIEGQKFSDIIKLGERIEEGIKNGMVTNHEALQATNKALQSGRSSKKKDVNSVMAAQRNNSPMKYQTYPSALLTYQPTLNYQAPSPTYQIPSPAPPPTYEPASYRYSQPAPIYQAYNSQPSHYPSPPTRQNFPRLRPNFDRKPPRQYTAITEPIDQLYQKLKATGNVTPIPVVTPENPSKWINPNKTCAYHSGMKGHTIDECRSLKDKIQNLIDNNIIIAKEPAPTVRNNPLPDHEGRGIHMIEIEDDWDPKGSIGLIAEGDEPKKPIVTLNPIVVQIKPSEGDVVNVSVPLEFEAPPSKVPKPIEVEFGVPRAPTPFEVTVLPPKAPILVSMTDVTPFKTNAIPWDYTAEARRKGKTYTGEAIAAQGMTRTGRVYTPEHLAESSKQASGRAVETGPDDLWRKVQAKEYSVVEQLNKTPAQISILALLQSLEAHKNALIKVLSEAYVPSNITGGEIANMVGQVLEIHKIIFHEDELPPEGLGHNKALHITAQCEDHFVTRILVDGGSSLNICPLVTLRTLGKGLHEIKDGAICVKAFDGSQRSIIGEISLCLQMGPTWFDVEFQVIDVPASYNLLLGRPWIHTAGAMASTLHQAVKFEWNHQELIIHSNGYEYTWEEFNHWSPPWRGPYHPLEHPIPQLEQIFQPADTLYGSEEDEALAAIKNLFLEDDLDCCVIFEEEVEEGPSIQAMNQGEHLANWSIRTTSAWRASG</sequence>